<dbReference type="Pfam" id="PF00501">
    <property type="entry name" value="AMP-binding"/>
    <property type="match status" value="1"/>
</dbReference>
<evidence type="ECO:0000259" key="4">
    <source>
        <dbReference type="Pfam" id="PF16177"/>
    </source>
</evidence>
<dbReference type="eggNOG" id="KOG1175">
    <property type="taxonomic scope" value="Eukaryota"/>
</dbReference>
<reference evidence="6" key="1">
    <citation type="journal article" date="2011" name="Genome Biol.">
        <title>Comparative genomics of the social amoebae Dictyostelium discoideum and Dictyostelium purpureum.</title>
        <authorList>
            <consortium name="US DOE Joint Genome Institute (JGI-PGF)"/>
            <person name="Sucgang R."/>
            <person name="Kuo A."/>
            <person name="Tian X."/>
            <person name="Salerno W."/>
            <person name="Parikh A."/>
            <person name="Feasley C.L."/>
            <person name="Dalin E."/>
            <person name="Tu H."/>
            <person name="Huang E."/>
            <person name="Barry K."/>
            <person name="Lindquist E."/>
            <person name="Shapiro H."/>
            <person name="Bruce D."/>
            <person name="Schmutz J."/>
            <person name="Salamov A."/>
            <person name="Fey P."/>
            <person name="Gaudet P."/>
            <person name="Anjard C."/>
            <person name="Babu M.M."/>
            <person name="Basu S."/>
            <person name="Bushmanova Y."/>
            <person name="van der Wel H."/>
            <person name="Katoh-Kurasawa M."/>
            <person name="Dinh C."/>
            <person name="Coutinho P.M."/>
            <person name="Saito T."/>
            <person name="Elias M."/>
            <person name="Schaap P."/>
            <person name="Kay R.R."/>
            <person name="Henrissat B."/>
            <person name="Eichinger L."/>
            <person name="Rivero F."/>
            <person name="Putnam N.H."/>
            <person name="West C.M."/>
            <person name="Loomis W.F."/>
            <person name="Chisholm R.L."/>
            <person name="Shaulsky G."/>
            <person name="Strassmann J.E."/>
            <person name="Queller D.C."/>
            <person name="Kuspa A."/>
            <person name="Grigoriev I.V."/>
        </authorList>
    </citation>
    <scope>NUCLEOTIDE SEQUENCE [LARGE SCALE GENOMIC DNA]</scope>
    <source>
        <strain evidence="6">QSDP1</strain>
    </source>
</reference>
<proteinExistence type="inferred from homology"/>
<protein>
    <recommendedName>
        <fullName evidence="7">AMP-dependent synthetase/ligase domain-containing protein</fullName>
    </recommendedName>
</protein>
<dbReference type="InterPro" id="IPR042099">
    <property type="entry name" value="ANL_N_sf"/>
</dbReference>
<dbReference type="PANTHER" id="PTHR43347:SF1">
    <property type="entry name" value="AMP-DEPENDENT SYNTHETASE_LIGASE DOMAIN-CONTAINING PROTEIN"/>
    <property type="match status" value="1"/>
</dbReference>
<dbReference type="Gene3D" id="3.40.50.12780">
    <property type="entry name" value="N-terminal domain of ligase-like"/>
    <property type="match status" value="1"/>
</dbReference>
<dbReference type="VEuPathDB" id="AmoebaDB:DICPUDRAFT_78913"/>
<dbReference type="Pfam" id="PF16177">
    <property type="entry name" value="ACAS_N"/>
    <property type="match status" value="1"/>
</dbReference>
<evidence type="ECO:0000259" key="2">
    <source>
        <dbReference type="Pfam" id="PF00501"/>
    </source>
</evidence>
<evidence type="ECO:0008006" key="7">
    <source>
        <dbReference type="Google" id="ProtNLM"/>
    </source>
</evidence>
<dbReference type="InterPro" id="IPR032387">
    <property type="entry name" value="ACAS_N"/>
</dbReference>
<evidence type="ECO:0000256" key="1">
    <source>
        <dbReference type="ARBA" id="ARBA00006432"/>
    </source>
</evidence>
<sequence length="655" mass="74895">MKYNLSEPFSYYEDLEFSKKENPMFWDEVSKKYKIHWDKPYDEVLNFNIETKKSQWFKGGFINACYNALDKNIINGKGNEVAFIHELPIKSLKFTITYQELYDKVCKFSRSLKNLGVKKGDVVLIYMHNSFETIISMLSCARIGAIHSVMYGGALSDNLSSTITDCKPKIIISSSFSYFLTEEPKFFLPILKEALCKSLHKPSNVVIYNRKDIPNIDYNDHRLKNCFIEGSLDWNEIIENVEPYYEYEPVESQHPLYLIYSSGTTNKPKGIVRETGGHIVALNYTTRMNYKLADGETYYSGASFGWISSHSFLIYGMLFVGGKSPFLEGPFKSFPEDFWRLISSNKVNVFLITPLITRLMRKQDPEGKIVSKFDLSAVKFVSICGERVHQSIIDYLLKITKKPVLSEYWQTESGWQMTLNPLDQFPIRGDSIGKAVIGYQLKVVTNSKTTPNKVIELGPNEIGEIVIKLPLPPCATNSLFGDDEKSSLYNKHYLNKYEGYFSTGDLGYYDLDGYYFYVSRSGDSITCGNSNINCDVVECDILNNPQINECCIVGIKDEVLTQTPLVLLVINNEENKLQIMNYVSNHLINIIHTNTVIKPIILCVNGLPRNRNGKLLKPLVKSIFNGENYVIPPTMDNYTIIDELLEEYNKLIIKN</sequence>
<dbReference type="InterPro" id="IPR045851">
    <property type="entry name" value="AMP-bd_C_sf"/>
</dbReference>
<evidence type="ECO:0000259" key="3">
    <source>
        <dbReference type="Pfam" id="PF13193"/>
    </source>
</evidence>
<evidence type="ECO:0000313" key="5">
    <source>
        <dbReference type="EMBL" id="EGC35369.1"/>
    </source>
</evidence>
<dbReference type="PANTHER" id="PTHR43347">
    <property type="entry name" value="ACYL-COA SYNTHETASE"/>
    <property type="match status" value="1"/>
</dbReference>
<dbReference type="GO" id="GO:0050218">
    <property type="term" value="F:propionate-CoA ligase activity"/>
    <property type="evidence" value="ECO:0000318"/>
    <property type="project" value="GO_Central"/>
</dbReference>
<dbReference type="STRING" id="5786.F0ZKZ5"/>
<feature type="domain" description="AMP-binding enzyme C-terminal" evidence="3">
    <location>
        <begin position="537"/>
        <end position="614"/>
    </location>
</feature>
<keyword evidence="6" id="KW-1185">Reference proteome</keyword>
<dbReference type="Pfam" id="PF13193">
    <property type="entry name" value="AMP-binding_C"/>
    <property type="match status" value="1"/>
</dbReference>
<dbReference type="InterPro" id="IPR000873">
    <property type="entry name" value="AMP-dep_synth/lig_dom"/>
</dbReference>
<dbReference type="GeneID" id="10501541"/>
<comment type="similarity">
    <text evidence="1">Belongs to the ATP-dependent AMP-binding enzyme family.</text>
</comment>
<gene>
    <name evidence="5" type="ORF">DICPUDRAFT_78913</name>
</gene>
<dbReference type="InParanoid" id="F0ZKZ5"/>
<name>F0ZKZ5_DICPU</name>
<feature type="domain" description="AMP-dependent synthetase/ligase" evidence="2">
    <location>
        <begin position="79"/>
        <end position="468"/>
    </location>
</feature>
<dbReference type="Gene3D" id="3.30.300.30">
    <property type="match status" value="1"/>
</dbReference>
<dbReference type="InterPro" id="IPR025110">
    <property type="entry name" value="AMP-bd_C"/>
</dbReference>
<feature type="domain" description="Acetyl-coenzyme A synthetase N-terminal" evidence="4">
    <location>
        <begin position="11"/>
        <end position="68"/>
    </location>
</feature>
<organism evidence="5 6">
    <name type="scientific">Dictyostelium purpureum</name>
    <name type="common">Slime mold</name>
    <dbReference type="NCBI Taxonomy" id="5786"/>
    <lineage>
        <taxon>Eukaryota</taxon>
        <taxon>Amoebozoa</taxon>
        <taxon>Evosea</taxon>
        <taxon>Eumycetozoa</taxon>
        <taxon>Dictyostelia</taxon>
        <taxon>Dictyosteliales</taxon>
        <taxon>Dictyosteliaceae</taxon>
        <taxon>Dictyostelium</taxon>
    </lineage>
</organism>
<accession>F0ZKZ5</accession>
<dbReference type="AlphaFoldDB" id="F0ZKZ5"/>
<dbReference type="SUPFAM" id="SSF56801">
    <property type="entry name" value="Acetyl-CoA synthetase-like"/>
    <property type="match status" value="1"/>
</dbReference>
<dbReference type="KEGG" id="dpp:DICPUDRAFT_78913"/>
<dbReference type="OrthoDB" id="10253869at2759"/>
<dbReference type="EMBL" id="GL871062">
    <property type="protein sequence ID" value="EGC35369.1"/>
    <property type="molecule type" value="Genomic_DNA"/>
</dbReference>
<evidence type="ECO:0000313" key="6">
    <source>
        <dbReference type="Proteomes" id="UP000001064"/>
    </source>
</evidence>
<dbReference type="RefSeq" id="XP_003288107.1">
    <property type="nucleotide sequence ID" value="XM_003288059.1"/>
</dbReference>
<dbReference type="Proteomes" id="UP000001064">
    <property type="component" value="Unassembled WGS sequence"/>
</dbReference>